<proteinExistence type="predicted"/>
<dbReference type="Pfam" id="PF05593">
    <property type="entry name" value="RHS_repeat"/>
    <property type="match status" value="1"/>
</dbReference>
<dbReference type="EMBL" id="UIDG01000644">
    <property type="protein sequence ID" value="SUS08797.1"/>
    <property type="molecule type" value="Genomic_DNA"/>
</dbReference>
<sequence length="3315" mass="355903">MFRSILGLVLSGIVLSCATDARAATATSAIDVAPKSFAAICSNQPARMPAGPEIARPGRYFNPQRQGQGWDFFWYGRQLPGQSPGSTGPSAQNQVGNRLFVVWYTHEWVSTQSGTRVLKPVWFGGVGDFVWPEWSSTVTSWTGSLYRFTVVEQPGSGGGLETFRQWLPEFLGGGSPSVENATPVGAVTLFFGSSGLQAGTRPSQIAARWQLNANYGYPTSVLAQESAADDCLTNFVSGSDSTEPDYYRSGVYLDQTAAGWFWTPIFWKDNGIGYEHHGFAYFDALTPGAPGQLAQGGQPRWLVGFPEPTDPNHACFGFSSDISGFGGNWVWNGVPPRQFWPICMAVSSFGVPVNPGSSGYQHYVPWLKNEPYTLTRKAALLRGDIPDGTTAPSTSVRLRTLNTSDVPTFARYYRGATLSDPAFLETATTPAAAKVAKVIGLTRARLAGGGIAQPTDLTCRVGTGESRTPGTCDTQAHWSTEGAYLNLTVRLNRESSTPPVAVEVARGLLRSPWDGEPLSKPTPQPGNQLSTKQPTSGPLVGESVTLDVYESPAAAAPIVRSPPYTISAPNGRCGDNDGVSRPLAAVSIPTAALDSSHAGDALIATASVAGQSDATRRATGIRYRLYEAIDSGGTGIGNLRRFIGQQQFALPQLPTTVAAGVKPSFLDTAVFSQVEPGKPYAVYVDLYNECGVLTSALSATRLVTLATVPDQTLADSPLPVTNHDPSVGLVPQTSGVSGGAATFEFPIEVPPGIQGMQPSLSLSYSSRAGNAIAGVGVSLSGLSSIHRCPQTRATDGAPRAVDFSNNDRLCLDGQRLIALNSAPYGQAGTTYRTEIDQYLRVTQLAGDLAVNSRAATFRVELKSGEILHFGGAFGTSLWYVPVATSPGGSVDAALSWVLRRRANRAGNFVEYRYQDFGSGEFLVSSISYSGTGSTDSGGGTAGNRQVIFTYEARPDATNSFIAGAESRQTQRLKTVRTLIGADEVRTYTLGFGGQASQSTGRTLLRTIQVCARSTAAQGGGTSCLPTTTIQWQEGTQPRVLSRVVADGGVPAPYPYTLRQYTERYRNLGEGGTTPQPVFQFDPLADLDGDGTVEHLAYTAIPGDPTSIRSRLVRYSADRSVAGAINLTPDTAERIFGIGRQSRDLNNDGRSDLWFRASPNNPDQYCSTPTCTLSVAQWIPGTVWPNPDATAAVPLSQFFTQAIPQFISDAGSDDVTPPSFGNATTYFFDLNGDGLPELLDLVVPLPAGEPGGIATTCPQVAVGGGGLLPVAMANGPELRVYQNVSQGQSVRFKVTPILKYCLPRRNGFGNFWQNWMLADRLVSLDDVDGDGLPDLKLESMDDPGSSSVDARIAFGNNDSGGFKFAAPIEFASLFAPYPPREGSMGTPPRLRHTRFGDFNGDGLQDIHAHRMCNGVLTHLVSFNTGRAGESSLYTPFYATPGPNGAVPSLGECESSDWNPGPSPHYVSVADTDADGRDEILQPASFAFRLCSLQYDPNSPPLEPTAYYYCPEKIRGQDPLPPPDPGFNPTIDVRDELYSIGKPDGSLYKAAAVRLVIDSTAGARALRLESLPGSVITNASGTSMTDLYGDSLSDGLLITACPHTAATTGPDCVIANNLLDSTGAPLDAGRYYVHESRGTYGNPGDPRAANRTPLLPDLVWEVKAAAPTGHVDGAIRVARWSYDPLSSAGGRTPNSTLPPLYSLPAPLQPPPAHFYFTSSMPVVATYWQSNGNLRSTTCTSGDPCLRHGLTRTQYGYREALYSAEGRGFRGFRTIIEQTDGLSPDPSPVITPGLRTTTVFKQSFPLSSALECQFVTSAADPIGPLACPAQLPSTSNFEGTTLLKAATATTVGILRGCAAAGSPSCYWDVQPTAQRTLSYEPTDGRWVTDTTASTTYDTYGNALTQQSTTQQVDGGGRTATQSETMVATYEPATTSPVWFVNRLRQLRTTRETSYSGYLHPPTPPDSLSKTSTQLFAYDFNAASGAGTWQVQCSETFLGSIGASVACGDLGATTQAWQLRSTTLERDGYGNPKSIRTFVRTSGSATANAQIRMASQEWGDGYFKVSEANALNHRTCFTVDPRFGTPTTVTRLMNSSQTCATPTGPLVEQTTLDAFGRPTRIVAPSNTEVEAGTNIPRPIHATQDTVLSRQWCSITGNPRPCGTLNALYRELKEQRGSPRTESYHDAAARPVLAGSTASDDMTSAPGIGTLIATTTAYDDLGRTLGVYGPSRNGSMGNTVDHYHDRFGRLRVKAERRARLDSDNASGNQHLVTIYTADRATVDIQVRACNPLAVGAVVPDAQNPVNCSPITSPVAGGQPPITQINLSRVMDPAGRPLFTADAQQGETTFQYDGNGSATAIRDPAGIYTTAVYDALGRRLSVQDPNQGTSTFDYNGLGEVMSTRNSRAQTVTYVRDQLGRVTQRVWREAAGAQQSANAHAGTDRFDYDTGGFGLLWRERRQVYSLDGMQQLDLIATPDPSTDCPPPATQPGGCIALVESYERSTLFDALYRPATVTVRLPKNPGALGSTTPDTFVTEMRYDGPTGRVKQRILPRGVSVGYSYNRHGYPEREFIPGSNEYLRRVMARDAFGNEAVVSLRNDTLRRRHLAAPTSGLTQSICYDQSSAGTADDCPDGSPLKVRYLYDAFGNVLQQQLRGGRPASNQPVAETYSYDALHRVTSATYSDGTSSDPSIRYGYSTTGNLLKKTDFSVDTAEGEAPAYAYGNVERNGIDNAGPNAVESVRTPGLGCRTDYRYDESGNQIAQEVAACGTNTVPRRQWIDYTVDNLPKWMQLVHVALPKEGDYPQSAGVALSSRFAYSPDGQRYAQRVLMGNPSRSTVYIGDYERDEVVGSTQPYIEHRYKLAPGVLLIHRERDDAGSPRSGVYYVMGDRLGSTSTVFRARDNAIVDRHGFGPFGEPRDGNWRSNASRTLHPVNNDIDLTSPAVTRRGFTQHEHLDRHLLIHMNGRLYDYQAGRFLGVDPIIQFPTNSQSLNPYSYILNNPLAGTDPTGFRACKASDDVSCLEDGLNTVSDSNGGKSTIIVGQKGDNIAFAGRGLTLKRSSADIYLALNPANGVENWIKHGPARSNVPSTIGSTADRGKGCSGGGPLQCYTVTSEMIDGESVVTSFERTLAPSGSYAAVNGMLNDVGRAMHLMANHVQDRFGVSSFMLAHNPTEGFMRDMWESTRDKVGWTTDAASQLAAILDGASEDVSWVAHSQGGAIFAEALRYNLKRGVTDMSNIRVAFHAGANNRWVTDRYAARTGLQVVGYFDAPNDAVPQVIGLRALLRPDRFLQSILSAPLLFRDGSRSCQQFCSPHTNAYQP</sequence>
<dbReference type="PANTHER" id="PTHR32305:SF15">
    <property type="entry name" value="PROTEIN RHSA-RELATED"/>
    <property type="match status" value="1"/>
</dbReference>
<dbReference type="PANTHER" id="PTHR32305">
    <property type="match status" value="1"/>
</dbReference>
<reference evidence="5" key="1">
    <citation type="submission" date="2018-07" db="EMBL/GenBank/DDBJ databases">
        <authorList>
            <person name="Quirk P.G."/>
            <person name="Krulwich T.A."/>
        </authorList>
    </citation>
    <scope>NUCLEOTIDE SEQUENCE</scope>
</reference>
<evidence type="ECO:0000256" key="1">
    <source>
        <dbReference type="ARBA" id="ARBA00004613"/>
    </source>
</evidence>
<dbReference type="Gene3D" id="2.180.10.10">
    <property type="entry name" value="RHS repeat-associated core"/>
    <property type="match status" value="2"/>
</dbReference>
<protein>
    <recommendedName>
        <fullName evidence="6">Insecticide toxin TcdB middle/N-terminal domain-containing protein</fullName>
    </recommendedName>
</protein>
<organism evidence="5">
    <name type="scientific">metagenome</name>
    <dbReference type="NCBI Taxonomy" id="256318"/>
    <lineage>
        <taxon>unclassified sequences</taxon>
        <taxon>metagenomes</taxon>
    </lineage>
</organism>
<dbReference type="InterPro" id="IPR050708">
    <property type="entry name" value="T6SS_VgrG/RHS"/>
</dbReference>
<evidence type="ECO:0008006" key="6">
    <source>
        <dbReference type="Google" id="ProtNLM"/>
    </source>
</evidence>
<dbReference type="PROSITE" id="PS51257">
    <property type="entry name" value="PROKAR_LIPOPROTEIN"/>
    <property type="match status" value="1"/>
</dbReference>
<evidence type="ECO:0000256" key="4">
    <source>
        <dbReference type="SAM" id="MobiDB-lite"/>
    </source>
</evidence>
<dbReference type="NCBIfam" id="TIGR03696">
    <property type="entry name" value="Rhs_assc_core"/>
    <property type="match status" value="1"/>
</dbReference>
<dbReference type="SUPFAM" id="SSF69318">
    <property type="entry name" value="Integrin alpha N-terminal domain"/>
    <property type="match status" value="1"/>
</dbReference>
<accession>A0A380TL91</accession>
<dbReference type="Pfam" id="PF03534">
    <property type="entry name" value="SpvB"/>
    <property type="match status" value="1"/>
</dbReference>
<keyword evidence="2" id="KW-0964">Secreted</keyword>
<dbReference type="GO" id="GO:0005737">
    <property type="term" value="C:cytoplasm"/>
    <property type="evidence" value="ECO:0007669"/>
    <property type="project" value="InterPro"/>
</dbReference>
<dbReference type="GO" id="GO:0005576">
    <property type="term" value="C:extracellular region"/>
    <property type="evidence" value="ECO:0007669"/>
    <property type="project" value="UniProtKB-SubCell"/>
</dbReference>
<keyword evidence="3" id="KW-0843">Virulence</keyword>
<evidence type="ECO:0000256" key="3">
    <source>
        <dbReference type="ARBA" id="ARBA00023026"/>
    </source>
</evidence>
<dbReference type="InterPro" id="IPR003284">
    <property type="entry name" value="Sal_SpvB"/>
</dbReference>
<gene>
    <name evidence="5" type="ORF">DF3PB_890004</name>
</gene>
<feature type="compositionally biased region" description="Polar residues" evidence="4">
    <location>
        <begin position="525"/>
        <end position="536"/>
    </location>
</feature>
<dbReference type="InterPro" id="IPR006530">
    <property type="entry name" value="YD"/>
</dbReference>
<dbReference type="NCBIfam" id="TIGR01643">
    <property type="entry name" value="YD_repeat_2x"/>
    <property type="match status" value="1"/>
</dbReference>
<comment type="subcellular location">
    <subcellularLocation>
        <location evidence="1">Secreted</location>
    </subcellularLocation>
</comment>
<feature type="region of interest" description="Disordered" evidence="4">
    <location>
        <begin position="511"/>
        <end position="539"/>
    </location>
</feature>
<dbReference type="InterPro" id="IPR022385">
    <property type="entry name" value="Rhs_assc_core"/>
</dbReference>
<evidence type="ECO:0000256" key="2">
    <source>
        <dbReference type="ARBA" id="ARBA00022525"/>
    </source>
</evidence>
<dbReference type="InterPro" id="IPR028994">
    <property type="entry name" value="Integrin_alpha_N"/>
</dbReference>
<dbReference type="InterPro" id="IPR031325">
    <property type="entry name" value="RHS_repeat"/>
</dbReference>
<name>A0A380TL91_9ZZZZ</name>
<evidence type="ECO:0000313" key="5">
    <source>
        <dbReference type="EMBL" id="SUS08797.1"/>
    </source>
</evidence>